<dbReference type="GO" id="GO:0050661">
    <property type="term" value="F:NADP binding"/>
    <property type="evidence" value="ECO:0007669"/>
    <property type="project" value="InterPro"/>
</dbReference>
<dbReference type="GO" id="GO:0051287">
    <property type="term" value="F:NAD binding"/>
    <property type="evidence" value="ECO:0007669"/>
    <property type="project" value="InterPro"/>
</dbReference>
<dbReference type="InterPro" id="IPR036291">
    <property type="entry name" value="NAD(P)-bd_dom_sf"/>
</dbReference>
<sequence length="316" mass="32429">MTTGTVGFIGLGIMGVPMATNLVRAGFDVVVWARSPSAVDELVAEGARAVDDVAGVFEAASTVVLMLRDEPAVDAVLARGTDAFAGLVSGRTVVQMGTFTTTFSRALADEVGATGGRYVEAPVSGSRGPARDRTLVAMLAGDPDAVAEVEHVVAAMCAQTFRCGAIPAALSMKLAVNTFLITMVTGLAETFHFAARSGVDLDVLREVLAAGPMASVVSRGKAQKLTDRDLSAQAAVTDVLKNARLAEDAARAAGSSHPLMTASRELYEEAAAAGLGHLDMIAVIAALDERAGVDPKGALAVQVRDGRDCESCPPSS</sequence>
<dbReference type="STRING" id="1619308.B5808_17770"/>
<organism evidence="4 5">
    <name type="scientific">Cnuibacter physcomitrellae</name>
    <dbReference type="NCBI Taxonomy" id="1619308"/>
    <lineage>
        <taxon>Bacteria</taxon>
        <taxon>Bacillati</taxon>
        <taxon>Actinomycetota</taxon>
        <taxon>Actinomycetes</taxon>
        <taxon>Micrococcales</taxon>
        <taxon>Microbacteriaceae</taxon>
        <taxon>Cnuibacter</taxon>
    </lineage>
</organism>
<dbReference type="AlphaFoldDB" id="A0A1X9LNS5"/>
<protein>
    <submittedName>
        <fullName evidence="4">2-hydroxy-3-oxopropionate reductase</fullName>
    </submittedName>
</protein>
<evidence type="ECO:0000256" key="1">
    <source>
        <dbReference type="ARBA" id="ARBA00009080"/>
    </source>
</evidence>
<comment type="similarity">
    <text evidence="1">Belongs to the HIBADH-related family.</text>
</comment>
<dbReference type="PIRSF" id="PIRSF000103">
    <property type="entry name" value="HIBADH"/>
    <property type="match status" value="1"/>
</dbReference>
<keyword evidence="5" id="KW-1185">Reference proteome</keyword>
<evidence type="ECO:0000256" key="2">
    <source>
        <dbReference type="ARBA" id="ARBA00023002"/>
    </source>
</evidence>
<dbReference type="InterPro" id="IPR008927">
    <property type="entry name" value="6-PGluconate_DH-like_C_sf"/>
</dbReference>
<dbReference type="Pfam" id="PF03446">
    <property type="entry name" value="NAD_binding_2"/>
    <property type="match status" value="1"/>
</dbReference>
<proteinExistence type="inferred from homology"/>
<dbReference type="Proteomes" id="UP000192775">
    <property type="component" value="Chromosome"/>
</dbReference>
<dbReference type="GO" id="GO:0016491">
    <property type="term" value="F:oxidoreductase activity"/>
    <property type="evidence" value="ECO:0007669"/>
    <property type="project" value="UniProtKB-KW"/>
</dbReference>
<dbReference type="InterPro" id="IPR013328">
    <property type="entry name" value="6PGD_dom2"/>
</dbReference>
<name>A0A1X9LNS5_9MICO</name>
<dbReference type="SUPFAM" id="SSF48179">
    <property type="entry name" value="6-phosphogluconate dehydrogenase C-terminal domain-like"/>
    <property type="match status" value="1"/>
</dbReference>
<evidence type="ECO:0000256" key="3">
    <source>
        <dbReference type="ARBA" id="ARBA00023027"/>
    </source>
</evidence>
<keyword evidence="3" id="KW-0520">NAD</keyword>
<dbReference type="RefSeq" id="WP_085021002.1">
    <property type="nucleotide sequence ID" value="NZ_BMHD01000001.1"/>
</dbReference>
<dbReference type="PROSITE" id="PS00895">
    <property type="entry name" value="3_HYDROXYISOBUT_DH"/>
    <property type="match status" value="1"/>
</dbReference>
<accession>A0A1X9LNS5</accession>
<dbReference type="PANTHER" id="PTHR43580">
    <property type="entry name" value="OXIDOREDUCTASE GLYR1-RELATED"/>
    <property type="match status" value="1"/>
</dbReference>
<dbReference type="InterPro" id="IPR015815">
    <property type="entry name" value="HIBADH-related"/>
</dbReference>
<reference evidence="4 5" key="1">
    <citation type="submission" date="2017-04" db="EMBL/GenBank/DDBJ databases">
        <authorList>
            <person name="Afonso C.L."/>
            <person name="Miller P.J."/>
            <person name="Scott M.A."/>
            <person name="Spackman E."/>
            <person name="Goraichik I."/>
            <person name="Dimitrov K.M."/>
            <person name="Suarez D.L."/>
            <person name="Swayne D.E."/>
        </authorList>
    </citation>
    <scope>NUCLEOTIDE SEQUENCE [LARGE SCALE GENOMIC DNA]</scope>
    <source>
        <strain evidence="5">XA(T)</strain>
    </source>
</reference>
<dbReference type="Gene3D" id="3.40.50.720">
    <property type="entry name" value="NAD(P)-binding Rossmann-like Domain"/>
    <property type="match status" value="1"/>
</dbReference>
<dbReference type="KEGG" id="cphy:B5808_17770"/>
<dbReference type="SUPFAM" id="SSF51735">
    <property type="entry name" value="NAD(P)-binding Rossmann-fold domains"/>
    <property type="match status" value="1"/>
</dbReference>
<gene>
    <name evidence="4" type="ORF">B5808_17770</name>
</gene>
<dbReference type="GO" id="GO:0016054">
    <property type="term" value="P:organic acid catabolic process"/>
    <property type="evidence" value="ECO:0007669"/>
    <property type="project" value="UniProtKB-ARBA"/>
</dbReference>
<dbReference type="InterPro" id="IPR051265">
    <property type="entry name" value="HIBADH-related_NP60_sf"/>
</dbReference>
<dbReference type="InterPro" id="IPR006115">
    <property type="entry name" value="6PGDH_NADP-bd"/>
</dbReference>
<dbReference type="Pfam" id="PF14833">
    <property type="entry name" value="NAD_binding_11"/>
    <property type="match status" value="1"/>
</dbReference>
<keyword evidence="2" id="KW-0560">Oxidoreductase</keyword>
<dbReference type="InterPro" id="IPR029154">
    <property type="entry name" value="HIBADH-like_NADP-bd"/>
</dbReference>
<dbReference type="EMBL" id="CP020715">
    <property type="protein sequence ID" value="ARJ06864.1"/>
    <property type="molecule type" value="Genomic_DNA"/>
</dbReference>
<evidence type="ECO:0000313" key="4">
    <source>
        <dbReference type="EMBL" id="ARJ06864.1"/>
    </source>
</evidence>
<dbReference type="Gene3D" id="1.10.1040.10">
    <property type="entry name" value="N-(1-d-carboxylethyl)-l-norvaline Dehydrogenase, domain 2"/>
    <property type="match status" value="1"/>
</dbReference>
<dbReference type="InterPro" id="IPR002204">
    <property type="entry name" value="3-OH-isobutyrate_DH-rel_CS"/>
</dbReference>
<evidence type="ECO:0000313" key="5">
    <source>
        <dbReference type="Proteomes" id="UP000192775"/>
    </source>
</evidence>
<dbReference type="PANTHER" id="PTHR43580:SF2">
    <property type="entry name" value="CYTOKINE-LIKE NUCLEAR FACTOR N-PAC"/>
    <property type="match status" value="1"/>
</dbReference>